<dbReference type="RefSeq" id="WP_184747056.1">
    <property type="nucleotide sequence ID" value="NZ_JACHGJ010000004.1"/>
</dbReference>
<comment type="function">
    <text evidence="2">Removes the formyl group from the N-terminal Met of newly synthesized proteins. Requires at least a dipeptide for an efficient rate of reaction. N-terminal L-methionine is a prerequisite for activity but the enzyme has broad specificity at other positions.</text>
</comment>
<dbReference type="GO" id="GO:0046872">
    <property type="term" value="F:metal ion binding"/>
    <property type="evidence" value="ECO:0007669"/>
    <property type="project" value="UniProtKB-KW"/>
</dbReference>
<feature type="binding site" evidence="2">
    <location>
        <position position="137"/>
    </location>
    <ligand>
        <name>Fe cation</name>
        <dbReference type="ChEBI" id="CHEBI:24875"/>
    </ligand>
</feature>
<comment type="caution">
    <text evidence="3">The sequence shown here is derived from an EMBL/GenBank/DDBJ whole genome shotgun (WGS) entry which is preliminary data.</text>
</comment>
<comment type="similarity">
    <text evidence="1 2">Belongs to the polypeptide deformylase family.</text>
</comment>
<dbReference type="SUPFAM" id="SSF56420">
    <property type="entry name" value="Peptide deformylase"/>
    <property type="match status" value="1"/>
</dbReference>
<keyword evidence="4" id="KW-1185">Reference proteome</keyword>
<dbReference type="InterPro" id="IPR036821">
    <property type="entry name" value="Peptide_deformylase_sf"/>
</dbReference>
<proteinExistence type="inferred from homology"/>
<dbReference type="PIRSF" id="PIRSF004749">
    <property type="entry name" value="Pep_def"/>
    <property type="match status" value="1"/>
</dbReference>
<evidence type="ECO:0000313" key="4">
    <source>
        <dbReference type="Proteomes" id="UP000587760"/>
    </source>
</evidence>
<dbReference type="PANTHER" id="PTHR10458:SF22">
    <property type="entry name" value="PEPTIDE DEFORMYLASE"/>
    <property type="match status" value="1"/>
</dbReference>
<dbReference type="CDD" id="cd00487">
    <property type="entry name" value="Pep_deformylase"/>
    <property type="match status" value="1"/>
</dbReference>
<dbReference type="Pfam" id="PF01327">
    <property type="entry name" value="Pep_deformylase"/>
    <property type="match status" value="1"/>
</dbReference>
<reference evidence="3 4" key="1">
    <citation type="submission" date="2020-08" db="EMBL/GenBank/DDBJ databases">
        <title>Genomic Encyclopedia of Type Strains, Phase IV (KMG-IV): sequencing the most valuable type-strain genomes for metagenomic binning, comparative biology and taxonomic classification.</title>
        <authorList>
            <person name="Goeker M."/>
        </authorList>
    </citation>
    <scope>NUCLEOTIDE SEQUENCE [LARGE SCALE GENOMIC DNA]</scope>
    <source>
        <strain evidence="3 4">DSM 2461</strain>
    </source>
</reference>
<comment type="cofactor">
    <cofactor evidence="2">
        <name>Fe(2+)</name>
        <dbReference type="ChEBI" id="CHEBI:29033"/>
    </cofactor>
    <text evidence="2">Binds 1 Fe(2+) ion.</text>
</comment>
<comment type="catalytic activity">
    <reaction evidence="2">
        <text>N-terminal N-formyl-L-methionyl-[peptide] + H2O = N-terminal L-methionyl-[peptide] + formate</text>
        <dbReference type="Rhea" id="RHEA:24420"/>
        <dbReference type="Rhea" id="RHEA-COMP:10639"/>
        <dbReference type="Rhea" id="RHEA-COMP:10640"/>
        <dbReference type="ChEBI" id="CHEBI:15377"/>
        <dbReference type="ChEBI" id="CHEBI:15740"/>
        <dbReference type="ChEBI" id="CHEBI:49298"/>
        <dbReference type="ChEBI" id="CHEBI:64731"/>
        <dbReference type="EC" id="3.5.1.88"/>
    </reaction>
</comment>
<feature type="binding site" evidence="2">
    <location>
        <position position="91"/>
    </location>
    <ligand>
        <name>Fe cation</name>
        <dbReference type="ChEBI" id="CHEBI:24875"/>
    </ligand>
</feature>
<dbReference type="PRINTS" id="PR01576">
    <property type="entry name" value="PDEFORMYLASE"/>
</dbReference>
<dbReference type="HAMAP" id="MF_00163">
    <property type="entry name" value="Pep_deformylase"/>
    <property type="match status" value="1"/>
</dbReference>
<feature type="binding site" evidence="2">
    <location>
        <position position="133"/>
    </location>
    <ligand>
        <name>Fe cation</name>
        <dbReference type="ChEBI" id="CHEBI:24875"/>
    </ligand>
</feature>
<dbReference type="NCBIfam" id="TIGR00079">
    <property type="entry name" value="pept_deformyl"/>
    <property type="match status" value="1"/>
</dbReference>
<dbReference type="GO" id="GO:0006412">
    <property type="term" value="P:translation"/>
    <property type="evidence" value="ECO:0007669"/>
    <property type="project" value="UniProtKB-UniRule"/>
</dbReference>
<evidence type="ECO:0000256" key="2">
    <source>
        <dbReference type="HAMAP-Rule" id="MF_00163"/>
    </source>
</evidence>
<dbReference type="AlphaFoldDB" id="A0A841RAQ4"/>
<dbReference type="InterPro" id="IPR023635">
    <property type="entry name" value="Peptide_deformylase"/>
</dbReference>
<keyword evidence="2 3" id="KW-0378">Hydrolase</keyword>
<evidence type="ECO:0000313" key="3">
    <source>
        <dbReference type="EMBL" id="MBB6480796.1"/>
    </source>
</evidence>
<organism evidence="3 4">
    <name type="scientific">Spirochaeta isovalerica</name>
    <dbReference type="NCBI Taxonomy" id="150"/>
    <lineage>
        <taxon>Bacteria</taxon>
        <taxon>Pseudomonadati</taxon>
        <taxon>Spirochaetota</taxon>
        <taxon>Spirochaetia</taxon>
        <taxon>Spirochaetales</taxon>
        <taxon>Spirochaetaceae</taxon>
        <taxon>Spirochaeta</taxon>
    </lineage>
</organism>
<name>A0A841RAQ4_9SPIO</name>
<dbReference type="EC" id="3.5.1.88" evidence="2"/>
<protein>
    <recommendedName>
        <fullName evidence="2">Peptide deformylase</fullName>
        <shortName evidence="2">PDF</shortName>
        <ecNumber evidence="2">3.5.1.88</ecNumber>
    </recommendedName>
    <alternativeName>
        <fullName evidence="2">Polypeptide deformylase</fullName>
    </alternativeName>
</protein>
<sequence length="166" mass="18611">MDIYNAGVDEELAVLRKKAEPITEFDDKLAELIEAMCDAMVENRGIGLAAPQIGVEKRLFVCSVDGSEPVAFINPEIIETSLETSVYEEGCLSFPGIYADVERPERVVIQAFNKKGRPFKVKAEGLLATCVQHELDHLNGTLFVDYLPEKKREKLLKKLEKAQKKK</sequence>
<gene>
    <name evidence="2" type="primary">def</name>
    <name evidence="3" type="ORF">HNR50_002469</name>
</gene>
<feature type="active site" evidence="2">
    <location>
        <position position="134"/>
    </location>
</feature>
<keyword evidence="2" id="KW-0479">Metal-binding</keyword>
<keyword evidence="2" id="KW-0648">Protein biosynthesis</keyword>
<dbReference type="NCBIfam" id="NF001159">
    <property type="entry name" value="PRK00150.1-3"/>
    <property type="match status" value="1"/>
</dbReference>
<keyword evidence="2" id="KW-0408">Iron</keyword>
<accession>A0A841RAQ4</accession>
<dbReference type="Gene3D" id="3.90.45.10">
    <property type="entry name" value="Peptide deformylase"/>
    <property type="match status" value="1"/>
</dbReference>
<dbReference type="EMBL" id="JACHGJ010000004">
    <property type="protein sequence ID" value="MBB6480796.1"/>
    <property type="molecule type" value="Genomic_DNA"/>
</dbReference>
<evidence type="ECO:0000256" key="1">
    <source>
        <dbReference type="ARBA" id="ARBA00010759"/>
    </source>
</evidence>
<dbReference type="Proteomes" id="UP000587760">
    <property type="component" value="Unassembled WGS sequence"/>
</dbReference>
<dbReference type="GO" id="GO:0042586">
    <property type="term" value="F:peptide deformylase activity"/>
    <property type="evidence" value="ECO:0007669"/>
    <property type="project" value="UniProtKB-UniRule"/>
</dbReference>
<dbReference type="PANTHER" id="PTHR10458">
    <property type="entry name" value="PEPTIDE DEFORMYLASE"/>
    <property type="match status" value="1"/>
</dbReference>